<evidence type="ECO:0000256" key="2">
    <source>
        <dbReference type="SAM" id="MobiDB-lite"/>
    </source>
</evidence>
<proteinExistence type="inferred from homology"/>
<evidence type="ECO:0000259" key="3">
    <source>
        <dbReference type="Pfam" id="PF06110"/>
    </source>
</evidence>
<feature type="non-terminal residue" evidence="4">
    <location>
        <position position="1"/>
    </location>
</feature>
<dbReference type="GO" id="GO:0005829">
    <property type="term" value="C:cytosol"/>
    <property type="evidence" value="ECO:0007669"/>
    <property type="project" value="TreeGrafter"/>
</dbReference>
<dbReference type="InterPro" id="IPR010357">
    <property type="entry name" value="TXNDC17_dom"/>
</dbReference>
<name>A0A0D6EPM0_SPOSA</name>
<evidence type="ECO:0000256" key="1">
    <source>
        <dbReference type="ARBA" id="ARBA00008987"/>
    </source>
</evidence>
<dbReference type="Pfam" id="PF06110">
    <property type="entry name" value="TXD17-like_Trx"/>
    <property type="match status" value="1"/>
</dbReference>
<reference evidence="5" key="1">
    <citation type="submission" date="2015-02" db="EMBL/GenBank/DDBJ databases">
        <authorList>
            <person name="Gon?alves P."/>
        </authorList>
    </citation>
    <scope>NUCLEOTIDE SEQUENCE [LARGE SCALE GENOMIC DNA]</scope>
</reference>
<feature type="region of interest" description="Disordered" evidence="2">
    <location>
        <begin position="74"/>
        <end position="98"/>
    </location>
</feature>
<dbReference type="AlphaFoldDB" id="A0A0D6EPM0"/>
<feature type="domain" description="Thioredoxin" evidence="3">
    <location>
        <begin position="36"/>
        <end position="129"/>
    </location>
</feature>
<gene>
    <name evidence="4" type="primary">SPOSA6832_03643</name>
</gene>
<comment type="similarity">
    <text evidence="1">Belongs to the thioredoxin family.</text>
</comment>
<dbReference type="Gene3D" id="3.40.30.10">
    <property type="entry name" value="Glutaredoxin"/>
    <property type="match status" value="1"/>
</dbReference>
<dbReference type="Proteomes" id="UP000243876">
    <property type="component" value="Unassembled WGS sequence"/>
</dbReference>
<keyword evidence="5" id="KW-1185">Reference proteome</keyword>
<dbReference type="InterPro" id="IPR036249">
    <property type="entry name" value="Thioredoxin-like_sf"/>
</dbReference>
<dbReference type="SUPFAM" id="SSF52833">
    <property type="entry name" value="Thioredoxin-like"/>
    <property type="match status" value="1"/>
</dbReference>
<dbReference type="PANTHER" id="PTHR12452:SF0">
    <property type="entry name" value="THIOREDOXIN DOMAIN-CONTAINING PROTEIN 17"/>
    <property type="match status" value="1"/>
</dbReference>
<dbReference type="InterPro" id="IPR045108">
    <property type="entry name" value="TXNDC17-like"/>
</dbReference>
<sequence>MPLLPFDGQSPEAVLSQIPSSTSPSAPHYLIFFAPWCPDCLATQSAIEQRVPESNSTLVYVGERQQCVIFRSDSTDTPRADRRPARWKTPDNPFRKAPFNISKIPTIVRVEQGGEALHGSLESAPRLVEGELRDDAKFEQFVKA</sequence>
<protein>
    <submittedName>
        <fullName evidence="4">SPOSA6832_03643-mRNA-1:cds</fullName>
    </submittedName>
</protein>
<evidence type="ECO:0000313" key="5">
    <source>
        <dbReference type="Proteomes" id="UP000243876"/>
    </source>
</evidence>
<accession>A0A0D6EPM0</accession>
<dbReference type="PANTHER" id="PTHR12452">
    <property type="entry name" value="42-9-9 PROTEIN-RELATED"/>
    <property type="match status" value="1"/>
</dbReference>
<dbReference type="GO" id="GO:0047134">
    <property type="term" value="F:protein-disulfide reductase [NAD(P)H] activity"/>
    <property type="evidence" value="ECO:0007669"/>
    <property type="project" value="InterPro"/>
</dbReference>
<dbReference type="EMBL" id="CENE01000018">
    <property type="protein sequence ID" value="CEQ41879.1"/>
    <property type="molecule type" value="Genomic_DNA"/>
</dbReference>
<organism evidence="4 5">
    <name type="scientific">Sporidiobolus salmonicolor</name>
    <name type="common">Yeast-like fungus</name>
    <name type="synonym">Sporobolomyces salmonicolor</name>
    <dbReference type="NCBI Taxonomy" id="5005"/>
    <lineage>
        <taxon>Eukaryota</taxon>
        <taxon>Fungi</taxon>
        <taxon>Dikarya</taxon>
        <taxon>Basidiomycota</taxon>
        <taxon>Pucciniomycotina</taxon>
        <taxon>Microbotryomycetes</taxon>
        <taxon>Sporidiobolales</taxon>
        <taxon>Sporidiobolaceae</taxon>
        <taxon>Sporobolomyces</taxon>
    </lineage>
</organism>
<dbReference type="OrthoDB" id="78947at2759"/>
<evidence type="ECO:0000313" key="4">
    <source>
        <dbReference type="EMBL" id="CEQ41879.1"/>
    </source>
</evidence>
<feature type="compositionally biased region" description="Basic and acidic residues" evidence="2">
    <location>
        <begin position="74"/>
        <end position="84"/>
    </location>
</feature>